<evidence type="ECO:0000256" key="5">
    <source>
        <dbReference type="ARBA" id="ARBA00023004"/>
    </source>
</evidence>
<dbReference type="GO" id="GO:0020037">
    <property type="term" value="F:heme binding"/>
    <property type="evidence" value="ECO:0007669"/>
    <property type="project" value="InterPro"/>
</dbReference>
<dbReference type="GO" id="GO:0009055">
    <property type="term" value="F:electron transfer activity"/>
    <property type="evidence" value="ECO:0007669"/>
    <property type="project" value="InterPro"/>
</dbReference>
<dbReference type="Proteomes" id="UP000001868">
    <property type="component" value="Chromosome"/>
</dbReference>
<evidence type="ECO:0000313" key="10">
    <source>
        <dbReference type="Proteomes" id="UP000001868"/>
    </source>
</evidence>
<evidence type="ECO:0000313" key="9">
    <source>
        <dbReference type="EMBL" id="ACG77260.1"/>
    </source>
</evidence>
<keyword evidence="2 6" id="KW-0349">Heme</keyword>
<evidence type="ECO:0000256" key="1">
    <source>
        <dbReference type="ARBA" id="ARBA00022448"/>
    </source>
</evidence>
<feature type="signal peptide" evidence="7">
    <location>
        <begin position="1"/>
        <end position="34"/>
    </location>
</feature>
<dbReference type="Gene3D" id="1.10.760.10">
    <property type="entry name" value="Cytochrome c-like domain"/>
    <property type="match status" value="1"/>
</dbReference>
<dbReference type="SUPFAM" id="SSF46626">
    <property type="entry name" value="Cytochrome c"/>
    <property type="match status" value="1"/>
</dbReference>
<proteinExistence type="predicted"/>
<feature type="chain" id="PRO_5002825465" evidence="7">
    <location>
        <begin position="35"/>
        <end position="133"/>
    </location>
</feature>
<keyword evidence="7" id="KW-0732">Signal</keyword>
<evidence type="ECO:0000256" key="6">
    <source>
        <dbReference type="PROSITE-ProRule" id="PRU00433"/>
    </source>
</evidence>
<dbReference type="PANTHER" id="PTHR37823">
    <property type="entry name" value="CYTOCHROME C-553-LIKE"/>
    <property type="match status" value="1"/>
</dbReference>
<dbReference type="eggNOG" id="COG2010">
    <property type="taxonomic scope" value="Bacteria"/>
</dbReference>
<evidence type="ECO:0000256" key="7">
    <source>
        <dbReference type="SAM" id="SignalP"/>
    </source>
</evidence>
<keyword evidence="3 6" id="KW-0479">Metal-binding</keyword>
<dbReference type="GO" id="GO:0046872">
    <property type="term" value="F:metal ion binding"/>
    <property type="evidence" value="ECO:0007669"/>
    <property type="project" value="UniProtKB-KW"/>
</dbReference>
<accession>B4RGP4</accession>
<sequence length="133" mass="13797">MIAVNGEAADPGSPGAMRALLLIAALALPTAAAAAEPSRGEALVERHCGGCHAVGREGESREPAAPPLRELHRRYAPESLAEALAEGILTGHPAMPEFRFGQEDVEAIIDYLDAIQTRQRSAVEPGPAAAGAR</sequence>
<feature type="domain" description="Cytochrome c" evidence="8">
    <location>
        <begin position="35"/>
        <end position="116"/>
    </location>
</feature>
<dbReference type="PROSITE" id="PS51007">
    <property type="entry name" value="CYTC"/>
    <property type="match status" value="1"/>
</dbReference>
<dbReference type="Pfam" id="PF13442">
    <property type="entry name" value="Cytochrome_CBB3"/>
    <property type="match status" value="1"/>
</dbReference>
<dbReference type="EMBL" id="CP000747">
    <property type="protein sequence ID" value="ACG77260.1"/>
    <property type="molecule type" value="Genomic_DNA"/>
</dbReference>
<dbReference type="InterPro" id="IPR036909">
    <property type="entry name" value="Cyt_c-like_dom_sf"/>
</dbReference>
<protein>
    <submittedName>
        <fullName evidence="9">Putative cytochrome c, class I</fullName>
    </submittedName>
</protein>
<evidence type="ECO:0000259" key="8">
    <source>
        <dbReference type="PROSITE" id="PS51007"/>
    </source>
</evidence>
<dbReference type="KEGG" id="pzu:PHZ_c0846"/>
<dbReference type="RefSeq" id="WP_012521408.1">
    <property type="nucleotide sequence ID" value="NC_011144.1"/>
</dbReference>
<keyword evidence="5 6" id="KW-0408">Iron</keyword>
<reference evidence="9 10" key="1">
    <citation type="journal article" date="2008" name="BMC Genomics">
        <title>Complete genome of Phenylobacterium zucineum - a novel facultative intracellular bacterium isolated from human erythroleukemia cell line K562.</title>
        <authorList>
            <person name="Luo Y."/>
            <person name="Xu X."/>
            <person name="Ding Z."/>
            <person name="Liu Z."/>
            <person name="Zhang B."/>
            <person name="Yan Z."/>
            <person name="Sun J."/>
            <person name="Hu S."/>
            <person name="Hu X."/>
        </authorList>
    </citation>
    <scope>NUCLEOTIDE SEQUENCE [LARGE SCALE GENOMIC DNA]</scope>
    <source>
        <strain evidence="9 10">HLK1</strain>
    </source>
</reference>
<keyword evidence="10" id="KW-1185">Reference proteome</keyword>
<dbReference type="AlphaFoldDB" id="B4RGP4"/>
<evidence type="ECO:0000256" key="3">
    <source>
        <dbReference type="ARBA" id="ARBA00022723"/>
    </source>
</evidence>
<dbReference type="HOGENOM" id="CLU_133116_0_0_5"/>
<keyword evidence="1" id="KW-0813">Transport</keyword>
<keyword evidence="4" id="KW-0249">Electron transport</keyword>
<dbReference type="PANTHER" id="PTHR37823:SF1">
    <property type="entry name" value="CYTOCHROME C-553-LIKE"/>
    <property type="match status" value="1"/>
</dbReference>
<dbReference type="InterPro" id="IPR051811">
    <property type="entry name" value="Cytochrome_c550/c551-like"/>
</dbReference>
<gene>
    <name evidence="9" type="ordered locus">PHZ_c0846</name>
</gene>
<dbReference type="STRING" id="450851.PHZ_c0846"/>
<evidence type="ECO:0000256" key="4">
    <source>
        <dbReference type="ARBA" id="ARBA00022982"/>
    </source>
</evidence>
<organism evidence="9 10">
    <name type="scientific">Phenylobacterium zucineum (strain HLK1)</name>
    <dbReference type="NCBI Taxonomy" id="450851"/>
    <lineage>
        <taxon>Bacteria</taxon>
        <taxon>Pseudomonadati</taxon>
        <taxon>Pseudomonadota</taxon>
        <taxon>Alphaproteobacteria</taxon>
        <taxon>Caulobacterales</taxon>
        <taxon>Caulobacteraceae</taxon>
        <taxon>Phenylobacterium</taxon>
    </lineage>
</organism>
<dbReference type="InterPro" id="IPR009056">
    <property type="entry name" value="Cyt_c-like_dom"/>
</dbReference>
<evidence type="ECO:0000256" key="2">
    <source>
        <dbReference type="ARBA" id="ARBA00022617"/>
    </source>
</evidence>
<name>B4RGP4_PHEZH</name>